<dbReference type="OrthoDB" id="9798651at2"/>
<reference evidence="8 9" key="1">
    <citation type="submission" date="2017-06" db="EMBL/GenBank/DDBJ databases">
        <title>Genome sequencing of cyanobaciteial culture collection at National Institute for Environmental Studies (NIES).</title>
        <authorList>
            <person name="Hirose Y."/>
            <person name="Shimura Y."/>
            <person name="Fujisawa T."/>
            <person name="Nakamura Y."/>
            <person name="Kawachi M."/>
        </authorList>
    </citation>
    <scope>NUCLEOTIDE SEQUENCE [LARGE SCALE GENOMIC DNA]</scope>
    <source>
        <strain evidence="8 9">NIES-4072</strain>
    </source>
</reference>
<dbReference type="PANTHER" id="PTHR30363">
    <property type="entry name" value="HTH-TYPE TRANSCRIPTIONAL REGULATOR SRLR-RELATED"/>
    <property type="match status" value="1"/>
</dbReference>
<dbReference type="Pfam" id="PF08220">
    <property type="entry name" value="HTH_DeoR"/>
    <property type="match status" value="1"/>
</dbReference>
<dbReference type="PROSITE" id="PS51000">
    <property type="entry name" value="HTH_DEOR_2"/>
    <property type="match status" value="1"/>
</dbReference>
<keyword evidence="5" id="KW-0804">Transcription</keyword>
<accession>A0A2R5FXE7</accession>
<dbReference type="InterPro" id="IPR014036">
    <property type="entry name" value="DeoR-like_C"/>
</dbReference>
<protein>
    <recommendedName>
        <fullName evidence="1">Lactose phosphotransferase system repressor</fullName>
    </recommendedName>
</protein>
<comment type="function">
    <text evidence="6">Repressor of the lactose catabolism operon. Galactose-6-phosphate is the inducer.</text>
</comment>
<dbReference type="SMART" id="SM00420">
    <property type="entry name" value="HTH_DEOR"/>
    <property type="match status" value="1"/>
</dbReference>
<evidence type="ECO:0000256" key="4">
    <source>
        <dbReference type="ARBA" id="ARBA00023125"/>
    </source>
</evidence>
<evidence type="ECO:0000256" key="5">
    <source>
        <dbReference type="ARBA" id="ARBA00023163"/>
    </source>
</evidence>
<keyword evidence="2" id="KW-0678">Repressor</keyword>
<name>A0A2R5FXE7_NOSCO</name>
<evidence type="ECO:0000256" key="3">
    <source>
        <dbReference type="ARBA" id="ARBA00023015"/>
    </source>
</evidence>
<dbReference type="InterPro" id="IPR001034">
    <property type="entry name" value="DeoR_HTH"/>
</dbReference>
<dbReference type="InterPro" id="IPR018356">
    <property type="entry name" value="Tscrpt_reg_HTH_DeoR_CS"/>
</dbReference>
<proteinExistence type="predicted"/>
<gene>
    <name evidence="8" type="ORF">NIES4072_58350</name>
</gene>
<dbReference type="SUPFAM" id="SSF100950">
    <property type="entry name" value="NagB/RpiA/CoA transferase-like"/>
    <property type="match status" value="1"/>
</dbReference>
<dbReference type="PROSITE" id="PS00894">
    <property type="entry name" value="HTH_DEOR_1"/>
    <property type="match status" value="1"/>
</dbReference>
<evidence type="ECO:0000256" key="1">
    <source>
        <dbReference type="ARBA" id="ARBA00021390"/>
    </source>
</evidence>
<evidence type="ECO:0000256" key="2">
    <source>
        <dbReference type="ARBA" id="ARBA00022491"/>
    </source>
</evidence>
<dbReference type="EMBL" id="BDUD01000001">
    <property type="protein sequence ID" value="GBG22128.1"/>
    <property type="molecule type" value="Genomic_DNA"/>
</dbReference>
<dbReference type="SUPFAM" id="SSF46785">
    <property type="entry name" value="Winged helix' DNA-binding domain"/>
    <property type="match status" value="1"/>
</dbReference>
<organism evidence="8 9">
    <name type="scientific">Nostoc commune NIES-4072</name>
    <dbReference type="NCBI Taxonomy" id="2005467"/>
    <lineage>
        <taxon>Bacteria</taxon>
        <taxon>Bacillati</taxon>
        <taxon>Cyanobacteriota</taxon>
        <taxon>Cyanophyceae</taxon>
        <taxon>Nostocales</taxon>
        <taxon>Nostocaceae</taxon>
        <taxon>Nostoc</taxon>
    </lineage>
</organism>
<dbReference type="InterPro" id="IPR036390">
    <property type="entry name" value="WH_DNA-bd_sf"/>
</dbReference>
<dbReference type="PANTHER" id="PTHR30363:SF4">
    <property type="entry name" value="GLYCEROL-3-PHOSPHATE REGULON REPRESSOR"/>
    <property type="match status" value="1"/>
</dbReference>
<feature type="domain" description="HTH deoR-type" evidence="7">
    <location>
        <begin position="3"/>
        <end position="58"/>
    </location>
</feature>
<evidence type="ECO:0000313" key="9">
    <source>
        <dbReference type="Proteomes" id="UP000245124"/>
    </source>
</evidence>
<dbReference type="Pfam" id="PF00455">
    <property type="entry name" value="DeoRC"/>
    <property type="match status" value="1"/>
</dbReference>
<dbReference type="Gene3D" id="3.40.50.1360">
    <property type="match status" value="1"/>
</dbReference>
<evidence type="ECO:0000256" key="6">
    <source>
        <dbReference type="ARBA" id="ARBA00024937"/>
    </source>
</evidence>
<dbReference type="InterPro" id="IPR037171">
    <property type="entry name" value="NagB/RpiA_transferase-like"/>
</dbReference>
<sequence>MLTAERRQFILEILRRDKKVLSTELSAVLKVSEDTIRRDLRELAETGLLQRVHGGALLKSPATASYADRQKQAPKEKEAIARTAAKLVCTGQVVILDGGTTTLQVTRHLPLDLHATVITNSPPIAVALAEHPHIEVVMLGGQLYKKALVNVGTVTIETLRMIRADLCMLGVCSLHPEVGISVPNLDEAHVKRAMIAGSAEVVGLVTAEKLDTAAPYLVESIRALTYLVTAPTVSNNMLSAYKALGLTIIRDEYE</sequence>
<dbReference type="SMART" id="SM01134">
    <property type="entry name" value="DeoRC"/>
    <property type="match status" value="1"/>
</dbReference>
<dbReference type="InterPro" id="IPR050313">
    <property type="entry name" value="Carb_Metab_HTH_regulators"/>
</dbReference>
<keyword evidence="3" id="KW-0805">Transcription regulation</keyword>
<dbReference type="Proteomes" id="UP000245124">
    <property type="component" value="Unassembled WGS sequence"/>
</dbReference>
<dbReference type="GO" id="GO:0003700">
    <property type="term" value="F:DNA-binding transcription factor activity"/>
    <property type="evidence" value="ECO:0007669"/>
    <property type="project" value="InterPro"/>
</dbReference>
<keyword evidence="9" id="KW-1185">Reference proteome</keyword>
<dbReference type="RefSeq" id="WP_109011917.1">
    <property type="nucleotide sequence ID" value="NZ_BDUD01000001.1"/>
</dbReference>
<dbReference type="InterPro" id="IPR036388">
    <property type="entry name" value="WH-like_DNA-bd_sf"/>
</dbReference>
<dbReference type="PRINTS" id="PR00037">
    <property type="entry name" value="HTHLACR"/>
</dbReference>
<evidence type="ECO:0000313" key="8">
    <source>
        <dbReference type="EMBL" id="GBG22128.1"/>
    </source>
</evidence>
<dbReference type="AlphaFoldDB" id="A0A2R5FXE7"/>
<comment type="caution">
    <text evidence="8">The sequence shown here is derived from an EMBL/GenBank/DDBJ whole genome shotgun (WGS) entry which is preliminary data.</text>
</comment>
<dbReference type="Gene3D" id="1.10.10.10">
    <property type="entry name" value="Winged helix-like DNA-binding domain superfamily/Winged helix DNA-binding domain"/>
    <property type="match status" value="1"/>
</dbReference>
<evidence type="ECO:0000259" key="7">
    <source>
        <dbReference type="PROSITE" id="PS51000"/>
    </source>
</evidence>
<dbReference type="GO" id="GO:0003677">
    <property type="term" value="F:DNA binding"/>
    <property type="evidence" value="ECO:0007669"/>
    <property type="project" value="UniProtKB-KW"/>
</dbReference>
<keyword evidence="4" id="KW-0238">DNA-binding</keyword>